<keyword evidence="2" id="KW-0863">Zinc-finger</keyword>
<dbReference type="EMBL" id="MJEQ01004524">
    <property type="protein sequence ID" value="OIT21199.1"/>
    <property type="molecule type" value="Genomic_DNA"/>
</dbReference>
<proteinExistence type="predicted"/>
<protein>
    <recommendedName>
        <fullName evidence="7">Zinc finger PHD-type domain-containing protein</fullName>
    </recommendedName>
</protein>
<feature type="compositionally biased region" description="Polar residues" evidence="4">
    <location>
        <begin position="324"/>
        <end position="340"/>
    </location>
</feature>
<evidence type="ECO:0000256" key="2">
    <source>
        <dbReference type="ARBA" id="ARBA00022771"/>
    </source>
</evidence>
<evidence type="ECO:0000313" key="5">
    <source>
        <dbReference type="EMBL" id="OIT21199.1"/>
    </source>
</evidence>
<feature type="compositionally biased region" description="Basic and acidic residues" evidence="4">
    <location>
        <begin position="313"/>
        <end position="323"/>
    </location>
</feature>
<dbReference type="OMA" id="EMNGVAM"/>
<keyword evidence="1" id="KW-0479">Metal-binding</keyword>
<dbReference type="Proteomes" id="UP000187609">
    <property type="component" value="Unassembled WGS sequence"/>
</dbReference>
<reference evidence="5" key="1">
    <citation type="submission" date="2016-11" db="EMBL/GenBank/DDBJ databases">
        <title>The genome of Nicotiana attenuata.</title>
        <authorList>
            <person name="Xu S."/>
            <person name="Brockmoeller T."/>
            <person name="Gaquerel E."/>
            <person name="Navarro A."/>
            <person name="Kuhl H."/>
            <person name="Gase K."/>
            <person name="Ling Z."/>
            <person name="Zhou W."/>
            <person name="Kreitzer C."/>
            <person name="Stanke M."/>
            <person name="Tang H."/>
            <person name="Lyons E."/>
            <person name="Pandey P."/>
            <person name="Pandey S.P."/>
            <person name="Timmermann B."/>
            <person name="Baldwin I.T."/>
        </authorList>
    </citation>
    <scope>NUCLEOTIDE SEQUENCE [LARGE SCALE GENOMIC DNA]</scope>
    <source>
        <strain evidence="5">UT</strain>
    </source>
</reference>
<accession>A0A1J6KH49</accession>
<dbReference type="AlphaFoldDB" id="A0A1J6KH49"/>
<evidence type="ECO:0000256" key="4">
    <source>
        <dbReference type="SAM" id="MobiDB-lite"/>
    </source>
</evidence>
<dbReference type="STRING" id="49451.A0A1J6KH49"/>
<name>A0A1J6KH49_NICAT</name>
<comment type="caution">
    <text evidence="5">The sequence shown here is derived from an EMBL/GenBank/DDBJ whole genome shotgun (WGS) entry which is preliminary data.</text>
</comment>
<evidence type="ECO:0000256" key="1">
    <source>
        <dbReference type="ARBA" id="ARBA00022723"/>
    </source>
</evidence>
<dbReference type="GO" id="GO:0008270">
    <property type="term" value="F:zinc ion binding"/>
    <property type="evidence" value="ECO:0007669"/>
    <property type="project" value="UniProtKB-KW"/>
</dbReference>
<dbReference type="InterPro" id="IPR011011">
    <property type="entry name" value="Znf_FYVE_PHD"/>
</dbReference>
<dbReference type="Gramene" id="OIT21199">
    <property type="protein sequence ID" value="OIT21199"/>
    <property type="gene ID" value="A4A49_35257"/>
</dbReference>
<evidence type="ECO:0000313" key="6">
    <source>
        <dbReference type="Proteomes" id="UP000187609"/>
    </source>
</evidence>
<feature type="region of interest" description="Disordered" evidence="4">
    <location>
        <begin position="285"/>
        <end position="340"/>
    </location>
</feature>
<evidence type="ECO:0008006" key="7">
    <source>
        <dbReference type="Google" id="ProtNLM"/>
    </source>
</evidence>
<keyword evidence="3" id="KW-0862">Zinc</keyword>
<dbReference type="KEGG" id="nau:109219228"/>
<dbReference type="SUPFAM" id="SSF57903">
    <property type="entry name" value="FYVE/PHD zinc finger"/>
    <property type="match status" value="1"/>
</dbReference>
<dbReference type="PANTHER" id="PTHR34451:SF7">
    <property type="entry name" value="PHD FINGER FAMILY PROTEIN"/>
    <property type="match status" value="1"/>
</dbReference>
<dbReference type="PANTHER" id="PTHR34451">
    <property type="entry name" value="PHD FINGER FAMILY PROTEIN"/>
    <property type="match status" value="1"/>
</dbReference>
<keyword evidence="6" id="KW-1185">Reference proteome</keyword>
<dbReference type="OrthoDB" id="692041at2759"/>
<organism evidence="5 6">
    <name type="scientific">Nicotiana attenuata</name>
    <name type="common">Coyote tobacco</name>
    <dbReference type="NCBI Taxonomy" id="49451"/>
    <lineage>
        <taxon>Eukaryota</taxon>
        <taxon>Viridiplantae</taxon>
        <taxon>Streptophyta</taxon>
        <taxon>Embryophyta</taxon>
        <taxon>Tracheophyta</taxon>
        <taxon>Spermatophyta</taxon>
        <taxon>Magnoliopsida</taxon>
        <taxon>eudicotyledons</taxon>
        <taxon>Gunneridae</taxon>
        <taxon>Pentapetalae</taxon>
        <taxon>asterids</taxon>
        <taxon>lamiids</taxon>
        <taxon>Solanales</taxon>
        <taxon>Solanaceae</taxon>
        <taxon>Nicotianoideae</taxon>
        <taxon>Nicotianeae</taxon>
        <taxon>Nicotiana</taxon>
    </lineage>
</organism>
<evidence type="ECO:0000256" key="3">
    <source>
        <dbReference type="ARBA" id="ARBA00022833"/>
    </source>
</evidence>
<sequence length="340" mass="36519">MTKQNFTTIPVAPLPVPTTCGNCGVEERCFLHHIRHRGIFRRLCTNCVLRLNTQSFCPTCLLVYDPSPPPSSSSNGLVSCQKCYSLSHNSCVGLNPPHPYVCSLCVNPNSPVFSLKKGKDVVGVDNEDAMVIDKQAARVLLTAARIAAGTMNKAAVAAKVEAERRAKDAAFTRKRAREALDHVAYLDARDKMKKKDVVLRLPSNVNNRGSSNNNQCLSMVVAAVPLEEVNNVLNANAADRLDGSSEVLIALNAVDLKGQNPVPGLPNGSAMDVEMNRGAMVTPTTSAINHSGATGAEEDKSGELECSNGQREMVNDTKQDQDQHMVNPNAGKSNGSISRQ</sequence>
<gene>
    <name evidence="5" type="ORF">A4A49_35257</name>
</gene>